<dbReference type="Gene3D" id="2.30.29.30">
    <property type="entry name" value="Pleckstrin-homology domain (PH domain)/Phosphotyrosine-binding domain (PTB)"/>
    <property type="match status" value="1"/>
</dbReference>
<feature type="domain" description="Protein kinase" evidence="11">
    <location>
        <begin position="69"/>
        <end position="329"/>
    </location>
</feature>
<evidence type="ECO:0000256" key="5">
    <source>
        <dbReference type="ARBA" id="ARBA00022741"/>
    </source>
</evidence>
<gene>
    <name evidence="12" type="primary">Pdpk1</name>
    <name evidence="12" type="ORF">A0H81_12955</name>
</gene>
<protein>
    <recommendedName>
        <fullName evidence="2">non-specific serine/threonine protein kinase</fullName>
        <ecNumber evidence="2">2.7.11.1</ecNumber>
    </recommendedName>
</protein>
<evidence type="ECO:0000313" key="12">
    <source>
        <dbReference type="EMBL" id="OBZ67282.1"/>
    </source>
</evidence>
<sequence>MPPPDSSYPARPRPLRNFSAPRANLRSRSPQSPTTPRGSRPPAYLARELGLAEEDADRPTALNPPPANIQCRSRDNSVNTGSVLLAKHIATGKEYAIKQIDKAHLKRHQKEQTALAEKNTLVRLGSAHPGIVRLHWTFQDAWSLFFVLDLARNGELQSRISRMGSLSTECARYYTAQIVDALDYMHSKGVIHRDLKPENLLLDDAFRIKITDFGTGKILDSGGEHTKTFVGTAQYVSPELLERNETSKSTDFWALGCIVYQMIAGRFVFRGLSDWQKIKQLEYTFPEGFNEQAKDLVKKLLVRDPAQRLGAGPPGSPYDMRTLRAHPFFASIDWKTLWTRTAPPLEPGLVKKQLPPSRENVSIPWDDVVGEGEQHDDQISWASDSDRVAATGNKTNGRIEEELIGALDERHPGASPNTGDDEIPNGVVRFATPPVEESSVEEEETRDVVNEMHEVPGLTKARPIDVPHTSARDSYSTGSATSSSDGSQPDRMESALESSRGRNRAQTPIQGNALCDPELTSLLSPGESIIFNSFVEACTPKRRASRLLAMAVAPRKNKPRELVLTTHRLICVKHKSGHAIQMRTELFVRPAEKEKDARHIISSVEPKGEREFVVMTPTKSHCFLAGSPSIASTWIRKIREAVERNSSAHPLSNGRT</sequence>
<keyword evidence="6 12" id="KW-0418">Kinase</keyword>
<dbReference type="InterPro" id="IPR000719">
    <property type="entry name" value="Prot_kinase_dom"/>
</dbReference>
<dbReference type="Proteomes" id="UP000092993">
    <property type="component" value="Unassembled WGS sequence"/>
</dbReference>
<comment type="similarity">
    <text evidence="1">Belongs to the protein kinase superfamily. AGC Ser/Thr protein kinase family. PDPK1 subfamily.</text>
</comment>
<comment type="caution">
    <text evidence="12">The sequence shown here is derived from an EMBL/GenBank/DDBJ whole genome shotgun (WGS) entry which is preliminary data.</text>
</comment>
<dbReference type="OMA" id="TWIRKIR"/>
<evidence type="ECO:0000256" key="7">
    <source>
        <dbReference type="ARBA" id="ARBA00022840"/>
    </source>
</evidence>
<dbReference type="PANTHER" id="PTHR24356">
    <property type="entry name" value="SERINE/THREONINE-PROTEIN KINASE"/>
    <property type="match status" value="1"/>
</dbReference>
<dbReference type="GO" id="GO:0035556">
    <property type="term" value="P:intracellular signal transduction"/>
    <property type="evidence" value="ECO:0007669"/>
    <property type="project" value="TreeGrafter"/>
</dbReference>
<evidence type="ECO:0000256" key="9">
    <source>
        <dbReference type="ARBA" id="ARBA00048679"/>
    </source>
</evidence>
<keyword evidence="7" id="KW-0067">ATP-binding</keyword>
<dbReference type="InterPro" id="IPR050236">
    <property type="entry name" value="Ser_Thr_kinase_AGC"/>
</dbReference>
<feature type="region of interest" description="Disordered" evidence="10">
    <location>
        <begin position="55"/>
        <end position="74"/>
    </location>
</feature>
<keyword evidence="3" id="KW-0723">Serine/threonine-protein kinase</keyword>
<feature type="region of interest" description="Disordered" evidence="10">
    <location>
        <begin position="407"/>
        <end position="512"/>
    </location>
</feature>
<dbReference type="SUPFAM" id="SSF56112">
    <property type="entry name" value="Protein kinase-like (PK-like)"/>
    <property type="match status" value="1"/>
</dbReference>
<dbReference type="FunFam" id="1.10.510.10:FF:000833">
    <property type="entry name" value="AGC family protein kinase"/>
    <property type="match status" value="1"/>
</dbReference>
<evidence type="ECO:0000256" key="8">
    <source>
        <dbReference type="ARBA" id="ARBA00047899"/>
    </source>
</evidence>
<keyword evidence="4" id="KW-0808">Transferase</keyword>
<feature type="region of interest" description="Disordered" evidence="10">
    <location>
        <begin position="1"/>
        <end position="43"/>
    </location>
</feature>
<comment type="catalytic activity">
    <reaction evidence="8">
        <text>L-threonyl-[protein] + ATP = O-phospho-L-threonyl-[protein] + ADP + H(+)</text>
        <dbReference type="Rhea" id="RHEA:46608"/>
        <dbReference type="Rhea" id="RHEA-COMP:11060"/>
        <dbReference type="Rhea" id="RHEA-COMP:11605"/>
        <dbReference type="ChEBI" id="CHEBI:15378"/>
        <dbReference type="ChEBI" id="CHEBI:30013"/>
        <dbReference type="ChEBI" id="CHEBI:30616"/>
        <dbReference type="ChEBI" id="CHEBI:61977"/>
        <dbReference type="ChEBI" id="CHEBI:456216"/>
        <dbReference type="EC" id="2.7.11.1"/>
    </reaction>
</comment>
<accession>A0A1C7LRE6</accession>
<comment type="catalytic activity">
    <reaction evidence="9">
        <text>L-seryl-[protein] + ATP = O-phospho-L-seryl-[protein] + ADP + H(+)</text>
        <dbReference type="Rhea" id="RHEA:17989"/>
        <dbReference type="Rhea" id="RHEA-COMP:9863"/>
        <dbReference type="Rhea" id="RHEA-COMP:11604"/>
        <dbReference type="ChEBI" id="CHEBI:15378"/>
        <dbReference type="ChEBI" id="CHEBI:29999"/>
        <dbReference type="ChEBI" id="CHEBI:30616"/>
        <dbReference type="ChEBI" id="CHEBI:83421"/>
        <dbReference type="ChEBI" id="CHEBI:456216"/>
        <dbReference type="EC" id="2.7.11.1"/>
    </reaction>
</comment>
<dbReference type="GO" id="GO:0005524">
    <property type="term" value="F:ATP binding"/>
    <property type="evidence" value="ECO:0007669"/>
    <property type="project" value="UniProtKB-KW"/>
</dbReference>
<dbReference type="STRING" id="5627.A0A1C7LRE6"/>
<reference evidence="12 13" key="1">
    <citation type="submission" date="2016-03" db="EMBL/GenBank/DDBJ databases">
        <title>Whole genome sequencing of Grifola frondosa 9006-11.</title>
        <authorList>
            <person name="Min B."/>
            <person name="Park H."/>
            <person name="Kim J.-G."/>
            <person name="Cho H."/>
            <person name="Oh Y.-L."/>
            <person name="Kong W.-S."/>
            <person name="Choi I.-G."/>
        </authorList>
    </citation>
    <scope>NUCLEOTIDE SEQUENCE [LARGE SCALE GENOMIC DNA]</scope>
    <source>
        <strain evidence="12 13">9006-11</strain>
    </source>
</reference>
<feature type="compositionally biased region" description="Polar residues" evidence="10">
    <location>
        <begin position="26"/>
        <end position="37"/>
    </location>
</feature>
<evidence type="ECO:0000313" key="13">
    <source>
        <dbReference type="Proteomes" id="UP000092993"/>
    </source>
</evidence>
<evidence type="ECO:0000256" key="3">
    <source>
        <dbReference type="ARBA" id="ARBA00022527"/>
    </source>
</evidence>
<dbReference type="Pfam" id="PF00069">
    <property type="entry name" value="Pkinase"/>
    <property type="match status" value="1"/>
</dbReference>
<dbReference type="AlphaFoldDB" id="A0A1C7LRE6"/>
<dbReference type="PROSITE" id="PS50011">
    <property type="entry name" value="PROTEIN_KINASE_DOM"/>
    <property type="match status" value="1"/>
</dbReference>
<dbReference type="PROSITE" id="PS00108">
    <property type="entry name" value="PROTEIN_KINASE_ST"/>
    <property type="match status" value="1"/>
</dbReference>
<evidence type="ECO:0000256" key="6">
    <source>
        <dbReference type="ARBA" id="ARBA00022777"/>
    </source>
</evidence>
<dbReference type="InterPro" id="IPR008271">
    <property type="entry name" value="Ser/Thr_kinase_AS"/>
</dbReference>
<dbReference type="PANTHER" id="PTHR24356:SF163">
    <property type="entry name" value="3-PHOSPHOINOSITIDE-DEPENDENT PROTEIN KINASE 1-RELATED"/>
    <property type="match status" value="1"/>
</dbReference>
<dbReference type="Gene3D" id="3.30.200.20">
    <property type="entry name" value="Phosphorylase Kinase, domain 1"/>
    <property type="match status" value="1"/>
</dbReference>
<dbReference type="InterPro" id="IPR011993">
    <property type="entry name" value="PH-like_dom_sf"/>
</dbReference>
<dbReference type="CDD" id="cd05581">
    <property type="entry name" value="STKc_PDK1"/>
    <property type="match status" value="1"/>
</dbReference>
<evidence type="ECO:0000256" key="4">
    <source>
        <dbReference type="ARBA" id="ARBA00022679"/>
    </source>
</evidence>
<dbReference type="InterPro" id="IPR011009">
    <property type="entry name" value="Kinase-like_dom_sf"/>
</dbReference>
<name>A0A1C7LRE6_GRIFR</name>
<evidence type="ECO:0000259" key="11">
    <source>
        <dbReference type="PROSITE" id="PS50011"/>
    </source>
</evidence>
<feature type="compositionally biased region" description="Low complexity" evidence="10">
    <location>
        <begin position="473"/>
        <end position="487"/>
    </location>
</feature>
<dbReference type="SMART" id="SM00220">
    <property type="entry name" value="S_TKc"/>
    <property type="match status" value="1"/>
</dbReference>
<dbReference type="InterPro" id="IPR039046">
    <property type="entry name" value="PDPK1"/>
</dbReference>
<organism evidence="12 13">
    <name type="scientific">Grifola frondosa</name>
    <name type="common">Maitake</name>
    <name type="synonym">Polyporus frondosus</name>
    <dbReference type="NCBI Taxonomy" id="5627"/>
    <lineage>
        <taxon>Eukaryota</taxon>
        <taxon>Fungi</taxon>
        <taxon>Dikarya</taxon>
        <taxon>Basidiomycota</taxon>
        <taxon>Agaricomycotina</taxon>
        <taxon>Agaricomycetes</taxon>
        <taxon>Polyporales</taxon>
        <taxon>Grifolaceae</taxon>
        <taxon>Grifola</taxon>
    </lineage>
</organism>
<keyword evidence="13" id="KW-1185">Reference proteome</keyword>
<dbReference type="OrthoDB" id="347657at2759"/>
<dbReference type="EMBL" id="LUGG01000025">
    <property type="protein sequence ID" value="OBZ67282.1"/>
    <property type="molecule type" value="Genomic_DNA"/>
</dbReference>
<dbReference type="Gene3D" id="1.10.510.10">
    <property type="entry name" value="Transferase(Phosphotransferase) domain 1"/>
    <property type="match status" value="1"/>
</dbReference>
<evidence type="ECO:0000256" key="2">
    <source>
        <dbReference type="ARBA" id="ARBA00012513"/>
    </source>
</evidence>
<evidence type="ECO:0000256" key="1">
    <source>
        <dbReference type="ARBA" id="ARBA00010006"/>
    </source>
</evidence>
<evidence type="ECO:0000256" key="10">
    <source>
        <dbReference type="SAM" id="MobiDB-lite"/>
    </source>
</evidence>
<dbReference type="SUPFAM" id="SSF50729">
    <property type="entry name" value="PH domain-like"/>
    <property type="match status" value="1"/>
</dbReference>
<proteinExistence type="inferred from homology"/>
<dbReference type="EC" id="2.7.11.1" evidence="2"/>
<keyword evidence="5" id="KW-0547">Nucleotide-binding</keyword>
<dbReference type="GO" id="GO:0004674">
    <property type="term" value="F:protein serine/threonine kinase activity"/>
    <property type="evidence" value="ECO:0007669"/>
    <property type="project" value="UniProtKB-KW"/>
</dbReference>